<sequence length="274" mass="31246">MTEPDRVELFLTLDSCDTGMDEHRYQESDELTGSALDLFGEGPEPALRLEFAEDSQVIWQRRGEQPQKARYTSAELRPDLYFIDWLLPDDSRSSASIILDRKEGNATALWHSLPEPARAKPNLYERIVETGDLSAARVHQEHLGVGGPRSRPEPPFTRDLIGKRLLCDYGTDVYEHIYLNEWLYCWHCISGVGGGAAEVDECSYHLMAENLYLLIWREKLAPAVGIVLLDLDRMRSTGKLHYQKLTRHESFVNCVVGARLELLNETRYPAPRST</sequence>
<reference evidence="3 4" key="1">
    <citation type="journal article" date="2019" name="Int. J. Syst. Evol. Microbiol.">
        <title>The Global Catalogue of Microorganisms (GCM) 10K type strain sequencing project: providing services to taxonomists for standard genome sequencing and annotation.</title>
        <authorList>
            <consortium name="The Broad Institute Genomics Platform"/>
            <consortium name="The Broad Institute Genome Sequencing Center for Infectious Disease"/>
            <person name="Wu L."/>
            <person name="Ma J."/>
        </authorList>
    </citation>
    <scope>NUCLEOTIDE SEQUENCE [LARGE SCALE GENOMIC DNA]</scope>
    <source>
        <strain evidence="3 4">JCM 9383</strain>
    </source>
</reference>
<dbReference type="Proteomes" id="UP001500979">
    <property type="component" value="Unassembled WGS sequence"/>
</dbReference>
<proteinExistence type="predicted"/>
<dbReference type="EMBL" id="BAAAUX010000019">
    <property type="protein sequence ID" value="GAA2804504.1"/>
    <property type="molecule type" value="Genomic_DNA"/>
</dbReference>
<evidence type="ECO:0000313" key="3">
    <source>
        <dbReference type="EMBL" id="GAA2804504.1"/>
    </source>
</evidence>
<feature type="domain" description="MoaF C-terminal" evidence="2">
    <location>
        <begin position="156"/>
        <end position="266"/>
    </location>
</feature>
<evidence type="ECO:0000259" key="1">
    <source>
        <dbReference type="Pfam" id="PF10703"/>
    </source>
</evidence>
<dbReference type="InterPro" id="IPR012674">
    <property type="entry name" value="Calycin"/>
</dbReference>
<dbReference type="RefSeq" id="WP_344682723.1">
    <property type="nucleotide sequence ID" value="NZ_BAAAUX010000019.1"/>
</dbReference>
<evidence type="ECO:0000313" key="4">
    <source>
        <dbReference type="Proteomes" id="UP001500979"/>
    </source>
</evidence>
<dbReference type="Gene3D" id="2.40.128.20">
    <property type="match status" value="1"/>
</dbReference>
<protein>
    <submittedName>
        <fullName evidence="3">Molybdenum cofactor biosynthesis F family protein</fullName>
    </submittedName>
</protein>
<evidence type="ECO:0000259" key="2">
    <source>
        <dbReference type="Pfam" id="PF17409"/>
    </source>
</evidence>
<dbReference type="InterPro" id="IPR024724">
    <property type="entry name" value="MoaF_N"/>
</dbReference>
<comment type="caution">
    <text evidence="3">The sequence shown here is derived from an EMBL/GenBank/DDBJ whole genome shotgun (WGS) entry which is preliminary data.</text>
</comment>
<accession>A0ABN3VHU6</accession>
<dbReference type="Pfam" id="PF10703">
    <property type="entry name" value="MoaF"/>
    <property type="match status" value="1"/>
</dbReference>
<name>A0ABN3VHU6_9PSEU</name>
<organism evidence="3 4">
    <name type="scientific">Saccharopolyspora taberi</name>
    <dbReference type="NCBI Taxonomy" id="60895"/>
    <lineage>
        <taxon>Bacteria</taxon>
        <taxon>Bacillati</taxon>
        <taxon>Actinomycetota</taxon>
        <taxon>Actinomycetes</taxon>
        <taxon>Pseudonocardiales</taxon>
        <taxon>Pseudonocardiaceae</taxon>
        <taxon>Saccharopolyspora</taxon>
    </lineage>
</organism>
<feature type="domain" description="Molybdenum cofactor biosynthesis protein F N-terminal" evidence="1">
    <location>
        <begin position="10"/>
        <end position="113"/>
    </location>
</feature>
<keyword evidence="4" id="KW-1185">Reference proteome</keyword>
<gene>
    <name evidence="3" type="ORF">GCM10010470_44610</name>
</gene>
<dbReference type="Pfam" id="PF17409">
    <property type="entry name" value="MoaF_C"/>
    <property type="match status" value="1"/>
</dbReference>
<dbReference type="InterPro" id="IPR035348">
    <property type="entry name" value="MoaF_C"/>
</dbReference>